<feature type="domain" description="F-box" evidence="1">
    <location>
        <begin position="13"/>
        <end position="42"/>
    </location>
</feature>
<dbReference type="InterPro" id="IPR036047">
    <property type="entry name" value="F-box-like_dom_sf"/>
</dbReference>
<dbReference type="Proteomes" id="UP001234989">
    <property type="component" value="Chromosome 11"/>
</dbReference>
<dbReference type="NCBIfam" id="TIGR01640">
    <property type="entry name" value="F_box_assoc_1"/>
    <property type="match status" value="1"/>
</dbReference>
<dbReference type="InterPro" id="IPR017451">
    <property type="entry name" value="F-box-assoc_interact_dom"/>
</dbReference>
<dbReference type="InterPro" id="IPR006527">
    <property type="entry name" value="F-box-assoc_dom_typ1"/>
</dbReference>
<dbReference type="Pfam" id="PF07734">
    <property type="entry name" value="FBA_1"/>
    <property type="match status" value="1"/>
</dbReference>
<gene>
    <name evidence="3" type="ORF">MTR67_046485</name>
</gene>
<dbReference type="Pfam" id="PF00646">
    <property type="entry name" value="F-box"/>
    <property type="match status" value="1"/>
</dbReference>
<evidence type="ECO:0000259" key="1">
    <source>
        <dbReference type="Pfam" id="PF00646"/>
    </source>
</evidence>
<dbReference type="AlphaFoldDB" id="A0AAF0UW07"/>
<feature type="domain" description="F-box associated beta-propeller type 1" evidence="2">
    <location>
        <begin position="102"/>
        <end position="312"/>
    </location>
</feature>
<dbReference type="InterPro" id="IPR050796">
    <property type="entry name" value="SCF_F-box_component"/>
</dbReference>
<evidence type="ECO:0000259" key="2">
    <source>
        <dbReference type="Pfam" id="PF07734"/>
    </source>
</evidence>
<dbReference type="SUPFAM" id="SSF81383">
    <property type="entry name" value="F-box domain"/>
    <property type="match status" value="1"/>
</dbReference>
<organism evidence="3 4">
    <name type="scientific">Solanum verrucosum</name>
    <dbReference type="NCBI Taxonomy" id="315347"/>
    <lineage>
        <taxon>Eukaryota</taxon>
        <taxon>Viridiplantae</taxon>
        <taxon>Streptophyta</taxon>
        <taxon>Embryophyta</taxon>
        <taxon>Tracheophyta</taxon>
        <taxon>Spermatophyta</taxon>
        <taxon>Magnoliopsida</taxon>
        <taxon>eudicotyledons</taxon>
        <taxon>Gunneridae</taxon>
        <taxon>Pentapetalae</taxon>
        <taxon>asterids</taxon>
        <taxon>lamiids</taxon>
        <taxon>Solanales</taxon>
        <taxon>Solanaceae</taxon>
        <taxon>Solanoideae</taxon>
        <taxon>Solaneae</taxon>
        <taxon>Solanum</taxon>
    </lineage>
</organism>
<evidence type="ECO:0000313" key="4">
    <source>
        <dbReference type="Proteomes" id="UP001234989"/>
    </source>
</evidence>
<dbReference type="InterPro" id="IPR001810">
    <property type="entry name" value="F-box_dom"/>
</dbReference>
<accession>A0AAF0UW07</accession>
<protein>
    <recommendedName>
        <fullName evidence="5">F-box domain-containing protein</fullName>
    </recommendedName>
</protein>
<sequence>MEIQYQEGIIMDILIRPPVRSLLRFKCVSKSWKKLISESYFKMKHLSHAKNDLNSQKLLVCESFASGLFNFFCFSLSTDQLIRDAQNCPSKCTPFGGANIYSCCDGLVLLGLNYSFGDQLLLWNHSTRESTKLALPYTPFKLEYTTFGFGYDANSDDYKILKVNRGGVEQALEILTLKSRSWRSICNFPTIVCPKTGSQMEIHPYYQDFTISPVVFVRGAFHWLGHSYNYSVVSFSISNEVYRDIPLLEQMCRFDHKQSSNYGISVLGGMLCFYSTDNYRRDQPVTFQLWGMKEYGDVESWTELFTLRASDSYNITPKYRYADGDVLLRCSLDFRRQSCYGHVFRTSKGQLVGLSGSQSAFQEGIAYTESLISPKSLI</sequence>
<name>A0AAF0UW07_SOLVR</name>
<dbReference type="PANTHER" id="PTHR31672">
    <property type="entry name" value="BNACNNG10540D PROTEIN"/>
    <property type="match status" value="1"/>
</dbReference>
<dbReference type="PANTHER" id="PTHR31672:SF13">
    <property type="entry name" value="F-BOX PROTEIN CPR30-LIKE"/>
    <property type="match status" value="1"/>
</dbReference>
<evidence type="ECO:0000313" key="3">
    <source>
        <dbReference type="EMBL" id="WMV53100.1"/>
    </source>
</evidence>
<proteinExistence type="predicted"/>
<evidence type="ECO:0008006" key="5">
    <source>
        <dbReference type="Google" id="ProtNLM"/>
    </source>
</evidence>
<dbReference type="EMBL" id="CP133622">
    <property type="protein sequence ID" value="WMV53100.1"/>
    <property type="molecule type" value="Genomic_DNA"/>
</dbReference>
<reference evidence="3" key="1">
    <citation type="submission" date="2023-08" db="EMBL/GenBank/DDBJ databases">
        <title>A de novo genome assembly of Solanum verrucosum Schlechtendal, a Mexican diploid species geographically isolated from the other diploid A-genome species in potato relatives.</title>
        <authorList>
            <person name="Hosaka K."/>
        </authorList>
    </citation>
    <scope>NUCLEOTIDE SEQUENCE</scope>
    <source>
        <tissue evidence="3">Young leaves</tissue>
    </source>
</reference>
<keyword evidence="4" id="KW-1185">Reference proteome</keyword>